<dbReference type="GO" id="GO:0016627">
    <property type="term" value="F:oxidoreductase activity, acting on the CH-CH group of donors"/>
    <property type="evidence" value="ECO:0007669"/>
    <property type="project" value="InterPro"/>
</dbReference>
<keyword evidence="2" id="KW-1185">Reference proteome</keyword>
<dbReference type="Gene3D" id="1.20.140.10">
    <property type="entry name" value="Butyryl-CoA Dehydrogenase, subunit A, domain 3"/>
    <property type="match status" value="1"/>
</dbReference>
<dbReference type="AlphaFoldDB" id="A0A0U1DMT3"/>
<dbReference type="InterPro" id="IPR036250">
    <property type="entry name" value="AcylCo_DH-like_C"/>
</dbReference>
<name>A0A0U1DMT3_9MYCO</name>
<reference evidence="2" key="1">
    <citation type="submission" date="2015-03" db="EMBL/GenBank/DDBJ databases">
        <authorList>
            <person name="Urmite Genomes"/>
        </authorList>
    </citation>
    <scope>NUCLEOTIDE SEQUENCE [LARGE SCALE GENOMIC DNA]</scope>
    <source>
        <strain evidence="2">CSUR P1344</strain>
    </source>
</reference>
<dbReference type="Proteomes" id="UP000199601">
    <property type="component" value="Unassembled WGS sequence"/>
</dbReference>
<protein>
    <submittedName>
        <fullName evidence="1">Acyl-CoA dehydrogenase</fullName>
    </submittedName>
</protein>
<dbReference type="SUPFAM" id="SSF47203">
    <property type="entry name" value="Acyl-CoA dehydrogenase C-terminal domain-like"/>
    <property type="match status" value="1"/>
</dbReference>
<dbReference type="EMBL" id="CTEC01000002">
    <property type="protein sequence ID" value="CQD18557.1"/>
    <property type="molecule type" value="Genomic_DNA"/>
</dbReference>
<evidence type="ECO:0000313" key="2">
    <source>
        <dbReference type="Proteomes" id="UP000199601"/>
    </source>
</evidence>
<sequence length="110" mass="12066">MTAPADAASRHRDYRSDVPLSTSWRFSARLSAQAAKATAGRAHRAVNDAALQVCGAIALTAEHDLNRYTARGFQVDALRESHLQLEDLLDERLFEMHPPTRPLPALVACS</sequence>
<evidence type="ECO:0000313" key="1">
    <source>
        <dbReference type="EMBL" id="CQD18557.1"/>
    </source>
</evidence>
<gene>
    <name evidence="1" type="ORF">BN000_04225</name>
</gene>
<accession>A0A0U1DMT3</accession>
<organism evidence="1 2">
    <name type="scientific">Mycobacterium europaeum</name>
    <dbReference type="NCBI Taxonomy" id="761804"/>
    <lineage>
        <taxon>Bacteria</taxon>
        <taxon>Bacillati</taxon>
        <taxon>Actinomycetota</taxon>
        <taxon>Actinomycetes</taxon>
        <taxon>Mycobacteriales</taxon>
        <taxon>Mycobacteriaceae</taxon>
        <taxon>Mycobacterium</taxon>
        <taxon>Mycobacterium simiae complex</taxon>
    </lineage>
</organism>
<proteinExistence type="predicted"/>